<keyword evidence="3" id="KW-1185">Reference proteome</keyword>
<keyword evidence="1" id="KW-0812">Transmembrane</keyword>
<comment type="caution">
    <text evidence="2">The sequence shown here is derived from an EMBL/GenBank/DDBJ whole genome shotgun (WGS) entry which is preliminary data.</text>
</comment>
<name>A0A482W1J9_ASBVE</name>
<keyword evidence="1" id="KW-1133">Transmembrane helix</keyword>
<evidence type="ECO:0000313" key="3">
    <source>
        <dbReference type="Proteomes" id="UP000292052"/>
    </source>
</evidence>
<evidence type="ECO:0000313" key="2">
    <source>
        <dbReference type="EMBL" id="RZC39022.1"/>
    </source>
</evidence>
<protein>
    <submittedName>
        <fullName evidence="2">Uncharacterized protein</fullName>
    </submittedName>
</protein>
<accession>A0A482W1J9</accession>
<organism evidence="2 3">
    <name type="scientific">Asbolus verrucosus</name>
    <name type="common">Desert ironclad beetle</name>
    <dbReference type="NCBI Taxonomy" id="1661398"/>
    <lineage>
        <taxon>Eukaryota</taxon>
        <taxon>Metazoa</taxon>
        <taxon>Ecdysozoa</taxon>
        <taxon>Arthropoda</taxon>
        <taxon>Hexapoda</taxon>
        <taxon>Insecta</taxon>
        <taxon>Pterygota</taxon>
        <taxon>Neoptera</taxon>
        <taxon>Endopterygota</taxon>
        <taxon>Coleoptera</taxon>
        <taxon>Polyphaga</taxon>
        <taxon>Cucujiformia</taxon>
        <taxon>Tenebrionidae</taxon>
        <taxon>Pimeliinae</taxon>
        <taxon>Asbolus</taxon>
    </lineage>
</organism>
<sequence>MAPSFSDRFTADKEVYRGIKRELKIITVSTVTSFVFGVSTSVAFIKPLNEDLEHFFAFKLFQIYCSNHFTVLSFIYRSSFPLIACVMMSHLLQVVYYTQHIRFQTPPFY</sequence>
<dbReference type="EMBL" id="QDEB01037978">
    <property type="protein sequence ID" value="RZC39022.1"/>
    <property type="molecule type" value="Genomic_DNA"/>
</dbReference>
<feature type="transmembrane region" description="Helical" evidence="1">
    <location>
        <begin position="74"/>
        <end position="97"/>
    </location>
</feature>
<proteinExistence type="predicted"/>
<keyword evidence="1" id="KW-0472">Membrane</keyword>
<dbReference type="AlphaFoldDB" id="A0A482W1J9"/>
<dbReference type="Proteomes" id="UP000292052">
    <property type="component" value="Unassembled WGS sequence"/>
</dbReference>
<gene>
    <name evidence="2" type="ORF">BDFB_005191</name>
</gene>
<feature type="transmembrane region" description="Helical" evidence="1">
    <location>
        <begin position="25"/>
        <end position="45"/>
    </location>
</feature>
<reference evidence="2 3" key="1">
    <citation type="submission" date="2017-03" db="EMBL/GenBank/DDBJ databases">
        <title>Genome of the blue death feigning beetle - Asbolus verrucosus.</title>
        <authorList>
            <person name="Rider S.D."/>
        </authorList>
    </citation>
    <scope>NUCLEOTIDE SEQUENCE [LARGE SCALE GENOMIC DNA]</scope>
    <source>
        <strain evidence="2">Butters</strain>
        <tissue evidence="2">Head and leg muscle</tissue>
    </source>
</reference>
<evidence type="ECO:0000256" key="1">
    <source>
        <dbReference type="SAM" id="Phobius"/>
    </source>
</evidence>